<dbReference type="Proteomes" id="UP000499080">
    <property type="component" value="Unassembled WGS sequence"/>
</dbReference>
<dbReference type="SUPFAM" id="SSF57756">
    <property type="entry name" value="Retrovirus zinc finger-like domains"/>
    <property type="match status" value="1"/>
</dbReference>
<keyword evidence="1" id="KW-0863">Zinc-finger</keyword>
<dbReference type="InterPro" id="IPR001878">
    <property type="entry name" value="Znf_CCHC"/>
</dbReference>
<name>A0A4Y2IMT3_ARAVE</name>
<evidence type="ECO:0000256" key="2">
    <source>
        <dbReference type="SAM" id="MobiDB-lite"/>
    </source>
</evidence>
<reference evidence="4 5" key="1">
    <citation type="journal article" date="2019" name="Sci. Rep.">
        <title>Orb-weaving spider Araneus ventricosus genome elucidates the spidroin gene catalogue.</title>
        <authorList>
            <person name="Kono N."/>
            <person name="Nakamura H."/>
            <person name="Ohtoshi R."/>
            <person name="Moran D.A.P."/>
            <person name="Shinohara A."/>
            <person name="Yoshida Y."/>
            <person name="Fujiwara M."/>
            <person name="Mori M."/>
            <person name="Tomita M."/>
            <person name="Arakawa K."/>
        </authorList>
    </citation>
    <scope>NUCLEOTIDE SEQUENCE [LARGE SCALE GENOMIC DNA]</scope>
</reference>
<evidence type="ECO:0000313" key="4">
    <source>
        <dbReference type="EMBL" id="GBM79181.1"/>
    </source>
</evidence>
<keyword evidence="1" id="KW-0479">Metal-binding</keyword>
<feature type="domain" description="CCHC-type" evidence="3">
    <location>
        <begin position="243"/>
        <end position="257"/>
    </location>
</feature>
<feature type="compositionally biased region" description="Polar residues" evidence="2">
    <location>
        <begin position="1"/>
        <end position="14"/>
    </location>
</feature>
<dbReference type="InterPro" id="IPR036875">
    <property type="entry name" value="Znf_CCHC_sf"/>
</dbReference>
<dbReference type="AlphaFoldDB" id="A0A4Y2IMT3"/>
<gene>
    <name evidence="4" type="ORF">AVEN_209512_1</name>
</gene>
<dbReference type="GO" id="GO:0003676">
    <property type="term" value="F:nucleic acid binding"/>
    <property type="evidence" value="ECO:0007669"/>
    <property type="project" value="InterPro"/>
</dbReference>
<proteinExistence type="predicted"/>
<comment type="caution">
    <text evidence="4">The sequence shown here is derived from an EMBL/GenBank/DDBJ whole genome shotgun (WGS) entry which is preliminary data.</text>
</comment>
<dbReference type="PROSITE" id="PS50158">
    <property type="entry name" value="ZF_CCHC"/>
    <property type="match status" value="1"/>
</dbReference>
<dbReference type="GO" id="GO:0008270">
    <property type="term" value="F:zinc ion binding"/>
    <property type="evidence" value="ECO:0007669"/>
    <property type="project" value="UniProtKB-KW"/>
</dbReference>
<evidence type="ECO:0000259" key="3">
    <source>
        <dbReference type="PROSITE" id="PS50158"/>
    </source>
</evidence>
<protein>
    <recommendedName>
        <fullName evidence="3">CCHC-type domain-containing protein</fullName>
    </recommendedName>
</protein>
<evidence type="ECO:0000256" key="1">
    <source>
        <dbReference type="PROSITE-ProRule" id="PRU00047"/>
    </source>
</evidence>
<dbReference type="EMBL" id="BGPR01002806">
    <property type="protein sequence ID" value="GBM79181.1"/>
    <property type="molecule type" value="Genomic_DNA"/>
</dbReference>
<accession>A0A4Y2IMT3</accession>
<keyword evidence="5" id="KW-1185">Reference proteome</keyword>
<organism evidence="4 5">
    <name type="scientific">Araneus ventricosus</name>
    <name type="common">Orbweaver spider</name>
    <name type="synonym">Epeira ventricosa</name>
    <dbReference type="NCBI Taxonomy" id="182803"/>
    <lineage>
        <taxon>Eukaryota</taxon>
        <taxon>Metazoa</taxon>
        <taxon>Ecdysozoa</taxon>
        <taxon>Arthropoda</taxon>
        <taxon>Chelicerata</taxon>
        <taxon>Arachnida</taxon>
        <taxon>Araneae</taxon>
        <taxon>Araneomorphae</taxon>
        <taxon>Entelegynae</taxon>
        <taxon>Araneoidea</taxon>
        <taxon>Araneidae</taxon>
        <taxon>Araneus</taxon>
    </lineage>
</organism>
<evidence type="ECO:0000313" key="5">
    <source>
        <dbReference type="Proteomes" id="UP000499080"/>
    </source>
</evidence>
<dbReference type="OrthoDB" id="4230923at2759"/>
<sequence>MEQGSDLQKLSGVTGSRRDSSTRKTKGTSPQSDVSGEKMEIAEKSSCSEPVGMVGPPLVQRPGIPTLPPRQLLSTLVVTPIGETIASSAQLQTLLESMIHPQNMGVDVLSCLPAANRGVLLCIRTPEMRYIIETAINIHTGLKDVCVAREPRGRNPRILVYDVPVTGGNRETEEAAFLQKLRYSNSISDETDIRALFWRPGRGPFQHWVPSVAPEYFHTIKDTNRVFFGFGSLKFREYLEPTRCYKCLKFGHLRANCGASQELCTKCTGAHSYKECTAPTVVCRHCTEYNRRRRTGPRVRTDHSAISVRCPIYIRERKKS</sequence>
<feature type="region of interest" description="Disordered" evidence="2">
    <location>
        <begin position="1"/>
        <end position="51"/>
    </location>
</feature>
<keyword evidence="1" id="KW-0862">Zinc</keyword>